<keyword evidence="7" id="KW-0503">Monooxygenase</keyword>
<comment type="similarity">
    <text evidence="2">Belongs to the cytochrome P450 family.</text>
</comment>
<dbReference type="CDD" id="cd11067">
    <property type="entry name" value="CYP152"/>
    <property type="match status" value="1"/>
</dbReference>
<dbReference type="Proteomes" id="UP000638836">
    <property type="component" value="Unassembled WGS sequence"/>
</dbReference>
<evidence type="ECO:0000256" key="4">
    <source>
        <dbReference type="ARBA" id="ARBA00022723"/>
    </source>
</evidence>
<dbReference type="PANTHER" id="PTHR24286">
    <property type="entry name" value="CYTOCHROME P450 26"/>
    <property type="match status" value="1"/>
</dbReference>
<evidence type="ECO:0000313" key="8">
    <source>
        <dbReference type="EMBL" id="MBC9824546.1"/>
    </source>
</evidence>
<dbReference type="Pfam" id="PF00067">
    <property type="entry name" value="p450"/>
    <property type="match status" value="1"/>
</dbReference>
<dbReference type="InterPro" id="IPR001128">
    <property type="entry name" value="Cyt_P450"/>
</dbReference>
<name>A0ABR7TB10_9LACT</name>
<evidence type="ECO:0000256" key="1">
    <source>
        <dbReference type="ARBA" id="ARBA00001971"/>
    </source>
</evidence>
<evidence type="ECO:0000256" key="3">
    <source>
        <dbReference type="ARBA" id="ARBA00022617"/>
    </source>
</evidence>
<organism evidence="8 9">
    <name type="scientific">Carnobacterium inhibens</name>
    <dbReference type="NCBI Taxonomy" id="147709"/>
    <lineage>
        <taxon>Bacteria</taxon>
        <taxon>Bacillati</taxon>
        <taxon>Bacillota</taxon>
        <taxon>Bacilli</taxon>
        <taxon>Lactobacillales</taxon>
        <taxon>Carnobacteriaceae</taxon>
        <taxon>Carnobacterium</taxon>
    </lineage>
</organism>
<dbReference type="InterPro" id="IPR036396">
    <property type="entry name" value="Cyt_P450_sf"/>
</dbReference>
<evidence type="ECO:0000256" key="6">
    <source>
        <dbReference type="ARBA" id="ARBA00023004"/>
    </source>
</evidence>
<accession>A0ABR7TB10</accession>
<keyword evidence="9" id="KW-1185">Reference proteome</keyword>
<keyword evidence="4" id="KW-0479">Metal-binding</keyword>
<dbReference type="EMBL" id="WNJQ01000001">
    <property type="protein sequence ID" value="MBC9824546.1"/>
    <property type="molecule type" value="Genomic_DNA"/>
</dbReference>
<evidence type="ECO:0000313" key="9">
    <source>
        <dbReference type="Proteomes" id="UP000638836"/>
    </source>
</evidence>
<comment type="caution">
    <text evidence="8">The sequence shown here is derived from an EMBL/GenBank/DDBJ whole genome shotgun (WGS) entry which is preliminary data.</text>
</comment>
<dbReference type="Gene3D" id="1.10.630.10">
    <property type="entry name" value="Cytochrome P450"/>
    <property type="match status" value="1"/>
</dbReference>
<protein>
    <submittedName>
        <fullName evidence="8">Cytochrome P450</fullName>
    </submittedName>
</protein>
<evidence type="ECO:0000256" key="5">
    <source>
        <dbReference type="ARBA" id="ARBA00023002"/>
    </source>
</evidence>
<dbReference type="SUPFAM" id="SSF48264">
    <property type="entry name" value="Cytochrome P450"/>
    <property type="match status" value="1"/>
</dbReference>
<proteinExistence type="inferred from homology"/>
<keyword evidence="5" id="KW-0560">Oxidoreductase</keyword>
<sequence>MTKARSMPREKGLEKGPSVLREGYLYILNRRKSFQSDVFETRLLGQKAICMGGEEATKLFYDPEKFIREGAMPKRVQKTLTGEKGVQSLDGDKHANRKAMFMSLMSSEELDRLSAILEKKWENALDKWGNSKEIVLYEEVQNILSRTACEWAGVPLPENQVKKRTNQLVKLFETPATIGPAHWQGRHARNEADEWVEELIEKVRNGELEPPENTALFAFSWHKDLNGELLPFETAAVDVLNILRPITAISIYCCFTGLAVHQYPEEAEKLRSGDKNKLQQFVQEVRRFYPFFPFQAAKVKEDFIWNGYEFKKGTLTLLDIYGSCHDPKVWDNPELFHPERFSDWRESPFSFIPQGGGTYMGGHRCAGEYITLRVMHTCLDYLVNKMIYEVPEQDFSYSVVNMPSIPKSKMILTNVKRK</sequence>
<dbReference type="PRINTS" id="PR00463">
    <property type="entry name" value="EP450I"/>
</dbReference>
<evidence type="ECO:0000256" key="7">
    <source>
        <dbReference type="ARBA" id="ARBA00023033"/>
    </source>
</evidence>
<comment type="cofactor">
    <cofactor evidence="1">
        <name>heme</name>
        <dbReference type="ChEBI" id="CHEBI:30413"/>
    </cofactor>
</comment>
<dbReference type="RefSeq" id="WP_187948499.1">
    <property type="nucleotide sequence ID" value="NZ_WNJQ01000001.1"/>
</dbReference>
<gene>
    <name evidence="8" type="ORF">GLO26_01715</name>
</gene>
<keyword evidence="6" id="KW-0408">Iron</keyword>
<keyword evidence="3" id="KW-0349">Heme</keyword>
<dbReference type="PANTHER" id="PTHR24286:SF24">
    <property type="entry name" value="LANOSTEROL 14-ALPHA DEMETHYLASE"/>
    <property type="match status" value="1"/>
</dbReference>
<reference evidence="8 9" key="1">
    <citation type="journal article" date="2020" name="Microorganisms">
        <title>New Insight into Antimicrobial Compounds from Food and Marine-Sourced Carnobacterium Species through Phenotype and Genome Analyses.</title>
        <authorList>
            <person name="Begrem S."/>
            <person name="Ivaniuk F."/>
            <person name="Gigout-Chevalier F."/>
            <person name="Kolypczuk L."/>
            <person name="Bonnetot S."/>
            <person name="Leroi F."/>
            <person name="Grovel O."/>
            <person name="Delbarre-Ladrat C."/>
            <person name="Passerini D."/>
        </authorList>
    </citation>
    <scope>NUCLEOTIDE SEQUENCE [LARGE SCALE GENOMIC DNA]</scope>
    <source>
        <strain evidence="8 9">MIP2551</strain>
    </source>
</reference>
<evidence type="ECO:0000256" key="2">
    <source>
        <dbReference type="ARBA" id="ARBA00010617"/>
    </source>
</evidence>
<dbReference type="InterPro" id="IPR002401">
    <property type="entry name" value="Cyt_P450_E_grp-I"/>
</dbReference>